<keyword evidence="1" id="KW-0812">Transmembrane</keyword>
<gene>
    <name evidence="2" type="ORF">F4V44_01015</name>
</gene>
<sequence length="403" mass="47571">MFNEKLLWKERFSRTSKEFSRYLRYILNGHLVIVFVFLIGTAAYYYQEWLKTLPESFPSAIIMALCLAFLLTYSPIFTFMSEADRIFLLPLETKLNGYFRKSLLISFLGQIYLLVIGLAVFMPMYAAVNEGNFKRFFSFAVIMLVVKWINLTTRWYVQYYRETTVHRTDSLIRFFVNIAFLYLLFSNAAFYFVLACVLILIGLCAYYKKQTKEKGLKWEFLIEQDERRMTSFYRLANLFTDVPKLKNRIKRREWLDFLLIRVPFQQSASFTFLFMRTFLRSGDYWGLFVRLTLIGAGAIYLLTWGIGQIILVILFLYLTGFQLLPLWKHHQNHSLLELYPINGKVKEKTFLDFLRKVLWTQSILLSLVVAGKGDFLYALGALAAGILFSVYFVSYYSKRKIQD</sequence>
<proteinExistence type="predicted"/>
<keyword evidence="3" id="KW-1185">Reference proteome</keyword>
<accession>A0A5J5I7H2</accession>
<dbReference type="Proteomes" id="UP000326671">
    <property type="component" value="Unassembled WGS sequence"/>
</dbReference>
<feature type="transmembrane region" description="Helical" evidence="1">
    <location>
        <begin position="254"/>
        <end position="278"/>
    </location>
</feature>
<dbReference type="GO" id="GO:0016020">
    <property type="term" value="C:membrane"/>
    <property type="evidence" value="ECO:0007669"/>
    <property type="project" value="InterPro"/>
</dbReference>
<feature type="transmembrane region" description="Helical" evidence="1">
    <location>
        <begin position="57"/>
        <end position="81"/>
    </location>
</feature>
<dbReference type="EMBL" id="VYKL01000004">
    <property type="protein sequence ID" value="KAA9031656.1"/>
    <property type="molecule type" value="Genomic_DNA"/>
</dbReference>
<dbReference type="PIRSF" id="PIRSF037259">
    <property type="entry name" value="EcsB_ABC"/>
    <property type="match status" value="1"/>
</dbReference>
<keyword evidence="1" id="KW-0472">Membrane</keyword>
<feature type="transmembrane region" description="Helical" evidence="1">
    <location>
        <begin position="21"/>
        <end position="45"/>
    </location>
</feature>
<protein>
    <submittedName>
        <fullName evidence="2">ABC transporter permease</fullName>
    </submittedName>
</protein>
<feature type="transmembrane region" description="Helical" evidence="1">
    <location>
        <begin position="191"/>
        <end position="207"/>
    </location>
</feature>
<dbReference type="Pfam" id="PF05975">
    <property type="entry name" value="EcsB"/>
    <property type="match status" value="1"/>
</dbReference>
<feature type="transmembrane region" description="Helical" evidence="1">
    <location>
        <begin position="136"/>
        <end position="157"/>
    </location>
</feature>
<comment type="caution">
    <text evidence="2">The sequence shown here is derived from an EMBL/GenBank/DDBJ whole genome shotgun (WGS) entry which is preliminary data.</text>
</comment>
<feature type="transmembrane region" description="Helical" evidence="1">
    <location>
        <begin position="309"/>
        <end position="327"/>
    </location>
</feature>
<name>A0A5J5I7H2_9BACI</name>
<feature type="transmembrane region" description="Helical" evidence="1">
    <location>
        <begin position="375"/>
        <end position="396"/>
    </location>
</feature>
<dbReference type="InterPro" id="IPR010288">
    <property type="entry name" value="EcsB_ABC"/>
</dbReference>
<dbReference type="AlphaFoldDB" id="A0A5J5I7H2"/>
<reference evidence="2 3" key="1">
    <citation type="submission" date="2019-09" db="EMBL/GenBank/DDBJ databases">
        <title>Whole genome sequences of isolates from the Mars Exploration Rovers.</title>
        <authorList>
            <person name="Seuylemezian A."/>
            <person name="Vaishampayan P."/>
        </authorList>
    </citation>
    <scope>NUCLEOTIDE SEQUENCE [LARGE SCALE GENOMIC DNA]</scope>
    <source>
        <strain evidence="2 3">MER_TA_151</strain>
    </source>
</reference>
<evidence type="ECO:0000313" key="2">
    <source>
        <dbReference type="EMBL" id="KAA9031656.1"/>
    </source>
</evidence>
<evidence type="ECO:0000256" key="1">
    <source>
        <dbReference type="SAM" id="Phobius"/>
    </source>
</evidence>
<dbReference type="RefSeq" id="WP_150438121.1">
    <property type="nucleotide sequence ID" value="NZ_VYKL01000004.1"/>
</dbReference>
<dbReference type="OrthoDB" id="2447941at2"/>
<feature type="transmembrane region" description="Helical" evidence="1">
    <location>
        <begin position="169"/>
        <end position="185"/>
    </location>
</feature>
<organism evidence="2 3">
    <name type="scientific">Niallia endozanthoxylica</name>
    <dbReference type="NCBI Taxonomy" id="2036016"/>
    <lineage>
        <taxon>Bacteria</taxon>
        <taxon>Bacillati</taxon>
        <taxon>Bacillota</taxon>
        <taxon>Bacilli</taxon>
        <taxon>Bacillales</taxon>
        <taxon>Bacillaceae</taxon>
        <taxon>Niallia</taxon>
    </lineage>
</organism>
<feature type="transmembrane region" description="Helical" evidence="1">
    <location>
        <begin position="284"/>
        <end position="302"/>
    </location>
</feature>
<keyword evidence="1" id="KW-1133">Transmembrane helix</keyword>
<evidence type="ECO:0000313" key="3">
    <source>
        <dbReference type="Proteomes" id="UP000326671"/>
    </source>
</evidence>
<feature type="transmembrane region" description="Helical" evidence="1">
    <location>
        <begin position="102"/>
        <end position="124"/>
    </location>
</feature>